<dbReference type="EMBL" id="JAVSGH010000009">
    <property type="protein sequence ID" value="MDT3725230.1"/>
    <property type="molecule type" value="Genomic_DNA"/>
</dbReference>
<dbReference type="Gene3D" id="2.40.50.140">
    <property type="entry name" value="Nucleic acid-binding proteins"/>
    <property type="match status" value="1"/>
</dbReference>
<protein>
    <recommendedName>
        <fullName evidence="1">S1 motif domain-containing protein</fullName>
    </recommendedName>
</protein>
<comment type="caution">
    <text evidence="2">The sequence shown here is derived from an EMBL/GenBank/DDBJ whole genome shotgun (WGS) entry which is preliminary data.</text>
</comment>
<dbReference type="InterPro" id="IPR012340">
    <property type="entry name" value="NA-bd_OB-fold"/>
</dbReference>
<dbReference type="CDD" id="cd00164">
    <property type="entry name" value="S1_like"/>
    <property type="match status" value="1"/>
</dbReference>
<gene>
    <name evidence="2" type="ORF">ROS62_10110</name>
</gene>
<name>A0ABU3HYA0_9ACTN</name>
<evidence type="ECO:0000313" key="2">
    <source>
        <dbReference type="EMBL" id="MDT3725230.1"/>
    </source>
</evidence>
<dbReference type="PROSITE" id="PS50126">
    <property type="entry name" value="S1"/>
    <property type="match status" value="1"/>
</dbReference>
<dbReference type="InterPro" id="IPR003029">
    <property type="entry name" value="S1_domain"/>
</dbReference>
<reference evidence="2" key="1">
    <citation type="submission" date="2024-05" db="EMBL/GenBank/DDBJ databases">
        <title>30 novel species of actinomycetes from the DSMZ collection.</title>
        <authorList>
            <person name="Nouioui I."/>
        </authorList>
    </citation>
    <scope>NUCLEOTIDE SEQUENCE</scope>
    <source>
        <strain evidence="2">DSM 41972</strain>
    </source>
</reference>
<accession>A0ABU3HYA0</accession>
<evidence type="ECO:0000259" key="1">
    <source>
        <dbReference type="PROSITE" id="PS50126"/>
    </source>
</evidence>
<keyword evidence="3" id="KW-1185">Reference proteome</keyword>
<sequence>MRRAEMDVPLPARDAYPAEQQQLEATVCSVRPDKGFVLVELDGYPDLPRPALLHIREMTDAFRERFDGGQVSLGDRLQVQVLTVTPDIRRSGQMKIDVRDLASVTSGEPEKDPVS</sequence>
<evidence type="ECO:0000313" key="3">
    <source>
        <dbReference type="Proteomes" id="UP001181313"/>
    </source>
</evidence>
<dbReference type="Proteomes" id="UP001181313">
    <property type="component" value="Unassembled WGS sequence"/>
</dbReference>
<feature type="domain" description="S1 motif" evidence="1">
    <location>
        <begin position="20"/>
        <end position="99"/>
    </location>
</feature>
<dbReference type="RefSeq" id="WP_139118488.1">
    <property type="nucleotide sequence ID" value="NZ_JAVSGH010000009.1"/>
</dbReference>
<organism evidence="2 3">
    <name type="scientific">Streptomyces althioticus subsp. attaecolombicae</name>
    <dbReference type="NCBI Taxonomy" id="3075534"/>
    <lineage>
        <taxon>Bacteria</taxon>
        <taxon>Bacillati</taxon>
        <taxon>Actinomycetota</taxon>
        <taxon>Actinomycetes</taxon>
        <taxon>Kitasatosporales</taxon>
        <taxon>Streptomycetaceae</taxon>
        <taxon>Streptomyces</taxon>
        <taxon>Streptomyces althioticus group</taxon>
    </lineage>
</organism>
<proteinExistence type="predicted"/>